<accession>A0A376EZX6</accession>
<evidence type="ECO:0000313" key="1">
    <source>
        <dbReference type="EMBL" id="STD17514.1"/>
    </source>
</evidence>
<evidence type="ECO:0000313" key="2">
    <source>
        <dbReference type="Proteomes" id="UP000255163"/>
    </source>
</evidence>
<dbReference type="RefSeq" id="WP_054829968.1">
    <property type="nucleotide sequence ID" value="NZ_CP011864.1"/>
</dbReference>
<protein>
    <submittedName>
        <fullName evidence="1">Uncharacterized protein</fullName>
    </submittedName>
</protein>
<sequence length="151" mass="18430">MSYMSLNVVSIQIKKENAEKLTAWVKDFQNICEYGSASNIDIIKNNNREEDAHYIKTKRYRKEWFDIFFESSDELNHFYQEIFSEGIARMFDCYVNISSITSWCCPYHESYTMHMNNWYEPFYKNFTGDESKRWPRHIHMYFSDWVDLENI</sequence>
<dbReference type="Proteomes" id="UP000255163">
    <property type="component" value="Unassembled WGS sequence"/>
</dbReference>
<name>A0A376EZX6_ENTAS</name>
<reference evidence="1 2" key="1">
    <citation type="submission" date="2018-06" db="EMBL/GenBank/DDBJ databases">
        <authorList>
            <consortium name="Pathogen Informatics"/>
            <person name="Doyle S."/>
        </authorList>
    </citation>
    <scope>NUCLEOTIDE SEQUENCE [LARGE SCALE GENOMIC DNA]</scope>
    <source>
        <strain evidence="1 2">NCTC12123</strain>
    </source>
</reference>
<dbReference type="AlphaFoldDB" id="A0A376EZX6"/>
<dbReference type="EMBL" id="UFYI01000005">
    <property type="protein sequence ID" value="STD17514.1"/>
    <property type="molecule type" value="Genomic_DNA"/>
</dbReference>
<proteinExistence type="predicted"/>
<organism evidence="1 2">
    <name type="scientific">Enterobacter asburiae</name>
    <dbReference type="NCBI Taxonomy" id="61645"/>
    <lineage>
        <taxon>Bacteria</taxon>
        <taxon>Pseudomonadati</taxon>
        <taxon>Pseudomonadota</taxon>
        <taxon>Gammaproteobacteria</taxon>
        <taxon>Enterobacterales</taxon>
        <taxon>Enterobacteriaceae</taxon>
        <taxon>Enterobacter</taxon>
        <taxon>Enterobacter cloacae complex</taxon>
    </lineage>
</organism>
<gene>
    <name evidence="1" type="ORF">NCTC12123_00072</name>
</gene>